<dbReference type="Proteomes" id="UP000605846">
    <property type="component" value="Unassembled WGS sequence"/>
</dbReference>
<feature type="compositionally biased region" description="Acidic residues" evidence="1">
    <location>
        <begin position="122"/>
        <end position="139"/>
    </location>
</feature>
<feature type="region of interest" description="Disordered" evidence="1">
    <location>
        <begin position="116"/>
        <end position="139"/>
    </location>
</feature>
<feature type="region of interest" description="Disordered" evidence="1">
    <location>
        <begin position="1"/>
        <end position="22"/>
    </location>
</feature>
<evidence type="ECO:0000313" key="3">
    <source>
        <dbReference type="Proteomes" id="UP000605846"/>
    </source>
</evidence>
<evidence type="ECO:0000256" key="1">
    <source>
        <dbReference type="SAM" id="MobiDB-lite"/>
    </source>
</evidence>
<dbReference type="AlphaFoldDB" id="A0A8H7BJ69"/>
<dbReference type="EMBL" id="JABAYA010000880">
    <property type="protein sequence ID" value="KAF7720408.1"/>
    <property type="molecule type" value="Genomic_DNA"/>
</dbReference>
<feature type="non-terminal residue" evidence="2">
    <location>
        <position position="228"/>
    </location>
</feature>
<gene>
    <name evidence="2" type="ORF">EC973_009228</name>
</gene>
<comment type="caution">
    <text evidence="2">The sequence shown here is derived from an EMBL/GenBank/DDBJ whole genome shotgun (WGS) entry which is preliminary data.</text>
</comment>
<proteinExistence type="predicted"/>
<feature type="compositionally biased region" description="Polar residues" evidence="1">
    <location>
        <begin position="7"/>
        <end position="22"/>
    </location>
</feature>
<organism evidence="2 3">
    <name type="scientific">Apophysomyces ossiformis</name>
    <dbReference type="NCBI Taxonomy" id="679940"/>
    <lineage>
        <taxon>Eukaryota</taxon>
        <taxon>Fungi</taxon>
        <taxon>Fungi incertae sedis</taxon>
        <taxon>Mucoromycota</taxon>
        <taxon>Mucoromycotina</taxon>
        <taxon>Mucoromycetes</taxon>
        <taxon>Mucorales</taxon>
        <taxon>Mucorineae</taxon>
        <taxon>Mucoraceae</taxon>
        <taxon>Apophysomyces</taxon>
    </lineage>
</organism>
<keyword evidence="3" id="KW-1185">Reference proteome</keyword>
<dbReference type="OrthoDB" id="2296600at2759"/>
<sequence>MGRINKRQQLARNRTRNETGNQFVPVPVEHEQIVHSTAEGSLQEDDITDYELLETFEGVEDSQTPVELPVFPISWSTDIPSSRRYWGTARTTKLYRQKKSEEMARGSMKITNFFKSDVQPTDNEESTEEEESGVEMDDEDEGAIMSMEEAVEKLSEVAVPQMNQRTAAQRPLPDYELAKYRGALVYFMGLLKGKKKMVASQEAAKVVWAKPSQHYRATAIRAYAKEYL</sequence>
<protein>
    <submittedName>
        <fullName evidence="2">Uncharacterized protein</fullName>
    </submittedName>
</protein>
<evidence type="ECO:0000313" key="2">
    <source>
        <dbReference type="EMBL" id="KAF7720408.1"/>
    </source>
</evidence>
<accession>A0A8H7BJ69</accession>
<reference evidence="2" key="1">
    <citation type="submission" date="2020-01" db="EMBL/GenBank/DDBJ databases">
        <title>Genome Sequencing of Three Apophysomyces-Like Fungal Strains Confirms a Novel Fungal Genus in the Mucoromycota with divergent Burkholderia-like Endosymbiotic Bacteria.</title>
        <authorList>
            <person name="Stajich J.E."/>
            <person name="Macias A.M."/>
            <person name="Carter-House D."/>
            <person name="Lovett B."/>
            <person name="Kasson L.R."/>
            <person name="Berry K."/>
            <person name="Grigoriev I."/>
            <person name="Chang Y."/>
            <person name="Spatafora J."/>
            <person name="Kasson M.T."/>
        </authorList>
    </citation>
    <scope>NUCLEOTIDE SEQUENCE</scope>
    <source>
        <strain evidence="2">NRRL A-21654</strain>
    </source>
</reference>
<name>A0A8H7BJ69_9FUNG</name>